<comment type="PTM">
    <text evidence="7">Activated by phosphorylation.</text>
</comment>
<dbReference type="SUPFAM" id="SSF53738">
    <property type="entry name" value="Phosphoglucomutase, first 3 domains"/>
    <property type="match status" value="3"/>
</dbReference>
<dbReference type="InterPro" id="IPR006352">
    <property type="entry name" value="GlmM_bact"/>
</dbReference>
<evidence type="ECO:0000259" key="11">
    <source>
        <dbReference type="Pfam" id="PF02878"/>
    </source>
</evidence>
<evidence type="ECO:0000256" key="4">
    <source>
        <dbReference type="ARBA" id="ARBA00022842"/>
    </source>
</evidence>
<dbReference type="GO" id="GO:0008966">
    <property type="term" value="F:phosphoglucosamine mutase activity"/>
    <property type="evidence" value="ECO:0007669"/>
    <property type="project" value="UniProtKB-UniRule"/>
</dbReference>
<feature type="binding site" evidence="7">
    <location>
        <position position="234"/>
    </location>
    <ligand>
        <name>Mg(2+)</name>
        <dbReference type="ChEBI" id="CHEBI:18420"/>
    </ligand>
</feature>
<feature type="binding site" evidence="7">
    <location>
        <position position="236"/>
    </location>
    <ligand>
        <name>Mg(2+)</name>
        <dbReference type="ChEBI" id="CHEBI:18420"/>
    </ligand>
</feature>
<evidence type="ECO:0000256" key="6">
    <source>
        <dbReference type="ARBA" id="ARBA00050364"/>
    </source>
</evidence>
<proteinExistence type="inferred from homology"/>
<dbReference type="Pfam" id="PF00408">
    <property type="entry name" value="PGM_PMM_IV"/>
    <property type="match status" value="1"/>
</dbReference>
<evidence type="ECO:0000256" key="5">
    <source>
        <dbReference type="ARBA" id="ARBA00023235"/>
    </source>
</evidence>
<dbReference type="FunFam" id="3.40.120.10:FF:000003">
    <property type="entry name" value="Phosphoglucosamine mutase"/>
    <property type="match status" value="1"/>
</dbReference>
<dbReference type="GO" id="GO:0004615">
    <property type="term" value="F:phosphomannomutase activity"/>
    <property type="evidence" value="ECO:0007669"/>
    <property type="project" value="TreeGrafter"/>
</dbReference>
<dbReference type="InterPro" id="IPR036900">
    <property type="entry name" value="A-D-PHexomutase_C_sf"/>
</dbReference>
<comment type="cofactor">
    <cofactor evidence="7">
        <name>Mg(2+)</name>
        <dbReference type="ChEBI" id="CHEBI:18420"/>
    </cofactor>
    <text evidence="7">Binds 1 Mg(2+) ion per subunit.</text>
</comment>
<dbReference type="FunFam" id="3.30.310.50:FF:000001">
    <property type="entry name" value="Phosphoglucosamine mutase"/>
    <property type="match status" value="1"/>
</dbReference>
<dbReference type="GO" id="GO:0005829">
    <property type="term" value="C:cytosol"/>
    <property type="evidence" value="ECO:0007669"/>
    <property type="project" value="TreeGrafter"/>
</dbReference>
<evidence type="ECO:0000256" key="2">
    <source>
        <dbReference type="ARBA" id="ARBA00022553"/>
    </source>
</evidence>
<dbReference type="PRINTS" id="PR00509">
    <property type="entry name" value="PGMPMM"/>
</dbReference>
<dbReference type="PROSITE" id="PS00710">
    <property type="entry name" value="PGM_PMM"/>
    <property type="match status" value="1"/>
</dbReference>
<dbReference type="FunFam" id="3.40.120.10:FF:000001">
    <property type="entry name" value="Phosphoglucosamine mutase"/>
    <property type="match status" value="1"/>
</dbReference>
<feature type="domain" description="Alpha-D-phosphohexomutase alpha/beta/alpha" evidence="13">
    <location>
        <begin position="263"/>
        <end position="354"/>
    </location>
</feature>
<evidence type="ECO:0000259" key="10">
    <source>
        <dbReference type="Pfam" id="PF00408"/>
    </source>
</evidence>
<feature type="active site" description="Phosphoserine intermediate" evidence="7">
    <location>
        <position position="96"/>
    </location>
</feature>
<evidence type="ECO:0000256" key="7">
    <source>
        <dbReference type="HAMAP-Rule" id="MF_01554"/>
    </source>
</evidence>
<evidence type="ECO:0000256" key="9">
    <source>
        <dbReference type="RuleBase" id="RU004327"/>
    </source>
</evidence>
<dbReference type="Proteomes" id="UP000520814">
    <property type="component" value="Unassembled WGS sequence"/>
</dbReference>
<evidence type="ECO:0000256" key="3">
    <source>
        <dbReference type="ARBA" id="ARBA00022723"/>
    </source>
</evidence>
<evidence type="ECO:0000259" key="13">
    <source>
        <dbReference type="Pfam" id="PF02880"/>
    </source>
</evidence>
<dbReference type="InterPro" id="IPR050060">
    <property type="entry name" value="Phosphoglucosamine_mutase"/>
</dbReference>
<dbReference type="Pfam" id="PF02880">
    <property type="entry name" value="PGM_PMM_III"/>
    <property type="match status" value="1"/>
</dbReference>
<dbReference type="Pfam" id="PF02879">
    <property type="entry name" value="PGM_PMM_II"/>
    <property type="match status" value="1"/>
</dbReference>
<dbReference type="InterPro" id="IPR005844">
    <property type="entry name" value="A-D-PHexomutase_a/b/a-I"/>
</dbReference>
<keyword evidence="5 7" id="KW-0413">Isomerase</keyword>
<dbReference type="SUPFAM" id="SSF55957">
    <property type="entry name" value="Phosphoglucomutase, C-terminal domain"/>
    <property type="match status" value="1"/>
</dbReference>
<keyword evidence="15" id="KW-1185">Reference proteome</keyword>
<evidence type="ECO:0000256" key="8">
    <source>
        <dbReference type="RuleBase" id="RU004326"/>
    </source>
</evidence>
<dbReference type="GO" id="GO:0000287">
    <property type="term" value="F:magnesium ion binding"/>
    <property type="evidence" value="ECO:0007669"/>
    <property type="project" value="UniProtKB-UniRule"/>
</dbReference>
<reference evidence="14 15" key="1">
    <citation type="submission" date="2020-08" db="EMBL/GenBank/DDBJ databases">
        <title>Genomic Encyclopedia of Type Strains, Phase IV (KMG-IV): sequencing the most valuable type-strain genomes for metagenomic binning, comparative biology and taxonomic classification.</title>
        <authorList>
            <person name="Goeker M."/>
        </authorList>
    </citation>
    <scope>NUCLEOTIDE SEQUENCE [LARGE SCALE GENOMIC DNA]</scope>
    <source>
        <strain evidence="14 15">DSM 23562</strain>
    </source>
</reference>
<feature type="binding site" evidence="7">
    <location>
        <position position="238"/>
    </location>
    <ligand>
        <name>Mg(2+)</name>
        <dbReference type="ChEBI" id="CHEBI:18420"/>
    </ligand>
</feature>
<evidence type="ECO:0000256" key="1">
    <source>
        <dbReference type="ARBA" id="ARBA00010231"/>
    </source>
</evidence>
<protein>
    <recommendedName>
        <fullName evidence="7 9">Phosphoglucosamine mutase</fullName>
        <ecNumber evidence="7 9">5.4.2.10</ecNumber>
    </recommendedName>
</protein>
<dbReference type="EMBL" id="JACHGW010000003">
    <property type="protein sequence ID" value="MBB6051658.1"/>
    <property type="molecule type" value="Genomic_DNA"/>
</dbReference>
<feature type="binding site" description="via phosphate group" evidence="7">
    <location>
        <position position="96"/>
    </location>
    <ligand>
        <name>Mg(2+)</name>
        <dbReference type="ChEBI" id="CHEBI:18420"/>
    </ligand>
</feature>
<dbReference type="InterPro" id="IPR005845">
    <property type="entry name" value="A-D-PHexomutase_a/b/a-II"/>
</dbReference>
<dbReference type="GO" id="GO:0005975">
    <property type="term" value="P:carbohydrate metabolic process"/>
    <property type="evidence" value="ECO:0007669"/>
    <property type="project" value="InterPro"/>
</dbReference>
<feature type="domain" description="Alpha-D-phosphohexomutase alpha/beta/alpha" evidence="12">
    <location>
        <begin position="151"/>
        <end position="247"/>
    </location>
</feature>
<dbReference type="InterPro" id="IPR005846">
    <property type="entry name" value="A-D-PHexomutase_a/b/a-III"/>
</dbReference>
<dbReference type="NCBIfam" id="TIGR01455">
    <property type="entry name" value="glmM"/>
    <property type="match status" value="1"/>
</dbReference>
<dbReference type="AlphaFoldDB" id="A0A7W9STB8"/>
<keyword evidence="3 7" id="KW-0479">Metal-binding</keyword>
<organism evidence="14 15">
    <name type="scientific">Armatimonas rosea</name>
    <dbReference type="NCBI Taxonomy" id="685828"/>
    <lineage>
        <taxon>Bacteria</taxon>
        <taxon>Bacillati</taxon>
        <taxon>Armatimonadota</taxon>
        <taxon>Armatimonadia</taxon>
        <taxon>Armatimonadales</taxon>
        <taxon>Armatimonadaceae</taxon>
        <taxon>Armatimonas</taxon>
    </lineage>
</organism>
<dbReference type="InterPro" id="IPR005841">
    <property type="entry name" value="Alpha-D-phosphohexomutase_SF"/>
</dbReference>
<sequence>MALKFGTDGVRGIANTELTPEFALALGRAAAQSLGGGRFVIGRDPRRSGDLLEAALTAGLLSQGADVLSLGVVPTPGVSFVARTTGASAGVVISASHNPMQDNGIKFFGPDGKKLPDATEAQIQAALSNEFSRPAGPGVGRLTHNSGPVDNYADFLAATLGETTLAGLKLVIDGANGAASYLARPLLERLGAEVVAIHCEPDGVNINEGCGSTHPEELAARTKAEGADAGLAFDGDADRVILADRHGRIFDGDRILLTGALWWKLDSVVGTVMSNMGLELALQAAQVRLERASVGDRYVAELLESTRARLGGEQSGHILFPELSPAGDGLLTALQILKIVQDSGRDLATWYDNMTTLPQKLVNVAVRERDGWEADPAITAAIAETEKALAGRGRLLVRASGTEKLIRVMAEAPTETEVAQVCDQVAAVIREVRGA</sequence>
<dbReference type="RefSeq" id="WP_184199070.1">
    <property type="nucleotide sequence ID" value="NZ_JACHGW010000003.1"/>
</dbReference>
<dbReference type="InterPro" id="IPR005843">
    <property type="entry name" value="A-D-PHexomutase_C"/>
</dbReference>
<dbReference type="GO" id="GO:0006048">
    <property type="term" value="P:UDP-N-acetylglucosamine biosynthetic process"/>
    <property type="evidence" value="ECO:0007669"/>
    <property type="project" value="TreeGrafter"/>
</dbReference>
<name>A0A7W9STB8_ARMRO</name>
<comment type="similarity">
    <text evidence="1 7 8">Belongs to the phosphohexose mutase family.</text>
</comment>
<gene>
    <name evidence="7" type="primary">glmM</name>
    <name evidence="14" type="ORF">HNQ39_003468</name>
</gene>
<dbReference type="Gene3D" id="3.40.120.10">
    <property type="entry name" value="Alpha-D-Glucose-1,6-Bisphosphate, subunit A, domain 3"/>
    <property type="match status" value="3"/>
</dbReference>
<keyword evidence="2 7" id="KW-0597">Phosphoprotein</keyword>
<dbReference type="PANTHER" id="PTHR42946:SF1">
    <property type="entry name" value="PHOSPHOGLUCOMUTASE (ALPHA-D-GLUCOSE-1,6-BISPHOSPHATE-DEPENDENT)"/>
    <property type="match status" value="1"/>
</dbReference>
<dbReference type="CDD" id="cd05802">
    <property type="entry name" value="GlmM"/>
    <property type="match status" value="1"/>
</dbReference>
<feature type="domain" description="Alpha-D-phosphohexomutase alpha/beta/alpha" evidence="11">
    <location>
        <begin position="3"/>
        <end position="130"/>
    </location>
</feature>
<keyword evidence="4 7" id="KW-0460">Magnesium</keyword>
<comment type="caution">
    <text evidence="14">The sequence shown here is derived from an EMBL/GenBank/DDBJ whole genome shotgun (WGS) entry which is preliminary data.</text>
</comment>
<dbReference type="HAMAP" id="MF_01554_B">
    <property type="entry name" value="GlmM_B"/>
    <property type="match status" value="1"/>
</dbReference>
<dbReference type="InterPro" id="IPR016066">
    <property type="entry name" value="A-D-PHexomutase_CS"/>
</dbReference>
<dbReference type="PANTHER" id="PTHR42946">
    <property type="entry name" value="PHOSPHOHEXOSE MUTASE"/>
    <property type="match status" value="1"/>
</dbReference>
<dbReference type="GO" id="GO:0009252">
    <property type="term" value="P:peptidoglycan biosynthetic process"/>
    <property type="evidence" value="ECO:0007669"/>
    <property type="project" value="TreeGrafter"/>
</dbReference>
<evidence type="ECO:0000313" key="15">
    <source>
        <dbReference type="Proteomes" id="UP000520814"/>
    </source>
</evidence>
<dbReference type="Gene3D" id="3.30.310.50">
    <property type="entry name" value="Alpha-D-phosphohexomutase, C-terminal domain"/>
    <property type="match status" value="1"/>
</dbReference>
<comment type="function">
    <text evidence="7 9">Catalyzes the conversion of glucosamine-6-phosphate to glucosamine-1-phosphate.</text>
</comment>
<comment type="catalytic activity">
    <reaction evidence="6 7 9">
        <text>alpha-D-glucosamine 1-phosphate = D-glucosamine 6-phosphate</text>
        <dbReference type="Rhea" id="RHEA:23424"/>
        <dbReference type="ChEBI" id="CHEBI:58516"/>
        <dbReference type="ChEBI" id="CHEBI:58725"/>
        <dbReference type="EC" id="5.4.2.10"/>
    </reaction>
</comment>
<accession>A0A7W9STB8</accession>
<feature type="domain" description="Alpha-D-phosphohexomutase C-terminal" evidence="10">
    <location>
        <begin position="361"/>
        <end position="427"/>
    </location>
</feature>
<evidence type="ECO:0000313" key="14">
    <source>
        <dbReference type="EMBL" id="MBB6051658.1"/>
    </source>
</evidence>
<feature type="modified residue" description="Phosphoserine" evidence="7">
    <location>
        <position position="96"/>
    </location>
</feature>
<dbReference type="EC" id="5.4.2.10" evidence="7 9"/>
<dbReference type="Pfam" id="PF02878">
    <property type="entry name" value="PGM_PMM_I"/>
    <property type="match status" value="1"/>
</dbReference>
<evidence type="ECO:0000259" key="12">
    <source>
        <dbReference type="Pfam" id="PF02879"/>
    </source>
</evidence>
<dbReference type="InterPro" id="IPR016055">
    <property type="entry name" value="A-D-PHexomutase_a/b/a-I/II/III"/>
</dbReference>